<reference evidence="5" key="2">
    <citation type="submission" date="2021-03" db="UniProtKB">
        <authorList>
            <consortium name="EnsemblPlants"/>
        </authorList>
    </citation>
    <scope>IDENTIFICATION</scope>
</reference>
<evidence type="ECO:0000256" key="3">
    <source>
        <dbReference type="SAM" id="SignalP"/>
    </source>
</evidence>
<dbReference type="Proteomes" id="UP000596660">
    <property type="component" value="Unplaced"/>
</dbReference>
<feature type="signal peptide" evidence="3">
    <location>
        <begin position="1"/>
        <end position="24"/>
    </location>
</feature>
<dbReference type="OMA" id="DTNQDAC"/>
<feature type="domain" description="Gnk2-homologous" evidence="4">
    <location>
        <begin position="28"/>
        <end position="131"/>
    </location>
</feature>
<dbReference type="CDD" id="cd23509">
    <property type="entry name" value="Gnk2-like"/>
    <property type="match status" value="3"/>
</dbReference>
<sequence>MRISKVVHYIHILIQFHFISIVISQQNFTAHYCIDTYGNYTSTSIYEANLNTLFSSISSNTQINSRFYNFSIGEEPDQVNGIALCGGDLAFQDCYKCVNDSITMLPRLCPTQKEAIGWYDNCTLRYASRTILGSQEEQPSLMLMSTKKVTNNVNQFNQVLGTLLSRLRNDASKGDSQLKFAIGNDSYGSFGSIYAFAQCSPDLSQRDCFNCIGDYIRGMIPSGSTNNTGAQILGPSCKLRYEDYLFYNDVPSPSSPPTAAPSPPTTVHSPPSVYLVYYVTANIIGNETRFMELRNNMMNDKIAVNAALGGSQKKFATDYVNISAFQTIYGLGQCTPDLSPTA</sequence>
<feature type="chain" id="PRO_5031475937" description="Gnk2-homologous domain-containing protein" evidence="3">
    <location>
        <begin position="25"/>
        <end position="342"/>
    </location>
</feature>
<name>A0A803LKW6_CHEQI</name>
<keyword evidence="2" id="KW-0677">Repeat</keyword>
<dbReference type="PROSITE" id="PS51473">
    <property type="entry name" value="GNK2"/>
    <property type="match status" value="2"/>
</dbReference>
<protein>
    <recommendedName>
        <fullName evidence="4">Gnk2-homologous domain-containing protein</fullName>
    </recommendedName>
</protein>
<reference evidence="5" key="1">
    <citation type="journal article" date="2017" name="Nature">
        <title>The genome of Chenopodium quinoa.</title>
        <authorList>
            <person name="Jarvis D.E."/>
            <person name="Ho Y.S."/>
            <person name="Lightfoot D.J."/>
            <person name="Schmoeckel S.M."/>
            <person name="Li B."/>
            <person name="Borm T.J.A."/>
            <person name="Ohyanagi H."/>
            <person name="Mineta K."/>
            <person name="Michell C.T."/>
            <person name="Saber N."/>
            <person name="Kharbatia N.M."/>
            <person name="Rupper R.R."/>
            <person name="Sharp A.R."/>
            <person name="Dally N."/>
            <person name="Boughton B.A."/>
            <person name="Woo Y.H."/>
            <person name="Gao G."/>
            <person name="Schijlen E.G.W.M."/>
            <person name="Guo X."/>
            <person name="Momin A.A."/>
            <person name="Negrao S."/>
            <person name="Al-Babili S."/>
            <person name="Gehring C."/>
            <person name="Roessner U."/>
            <person name="Jung C."/>
            <person name="Murphy K."/>
            <person name="Arold S.T."/>
            <person name="Gojobori T."/>
            <person name="van der Linden C.G."/>
            <person name="van Loo E.N."/>
            <person name="Jellen E.N."/>
            <person name="Maughan P.J."/>
            <person name="Tester M."/>
        </authorList>
    </citation>
    <scope>NUCLEOTIDE SEQUENCE [LARGE SCALE GENOMIC DNA]</scope>
    <source>
        <strain evidence="5">cv. PI 614886</strain>
    </source>
</reference>
<dbReference type="EnsemblPlants" id="AUR62014613-RA">
    <property type="protein sequence ID" value="AUR62014613-RA:cds"/>
    <property type="gene ID" value="AUR62014613"/>
</dbReference>
<evidence type="ECO:0000256" key="1">
    <source>
        <dbReference type="ARBA" id="ARBA00022729"/>
    </source>
</evidence>
<dbReference type="AlphaFoldDB" id="A0A803LKW6"/>
<evidence type="ECO:0000313" key="6">
    <source>
        <dbReference type="Proteomes" id="UP000596660"/>
    </source>
</evidence>
<proteinExistence type="predicted"/>
<evidence type="ECO:0000256" key="2">
    <source>
        <dbReference type="ARBA" id="ARBA00022737"/>
    </source>
</evidence>
<dbReference type="PANTHER" id="PTHR32099">
    <property type="entry name" value="CYSTEINE-RICH REPEAT SECRETORY PROTEIN"/>
    <property type="match status" value="1"/>
</dbReference>
<dbReference type="InterPro" id="IPR002902">
    <property type="entry name" value="GNK2"/>
</dbReference>
<evidence type="ECO:0000313" key="5">
    <source>
        <dbReference type="EnsemblPlants" id="AUR62014613-RA:cds"/>
    </source>
</evidence>
<dbReference type="Gramene" id="AUR62014613-RA">
    <property type="protein sequence ID" value="AUR62014613-RA:cds"/>
    <property type="gene ID" value="AUR62014613"/>
</dbReference>
<dbReference type="PANTHER" id="PTHR32099:SF51">
    <property type="entry name" value="CYSTEINE-RICH RECEPTOR-LIKE PROTEIN KINASE 25 ISOFORM X1"/>
    <property type="match status" value="1"/>
</dbReference>
<organism evidence="5 6">
    <name type="scientific">Chenopodium quinoa</name>
    <name type="common">Quinoa</name>
    <dbReference type="NCBI Taxonomy" id="63459"/>
    <lineage>
        <taxon>Eukaryota</taxon>
        <taxon>Viridiplantae</taxon>
        <taxon>Streptophyta</taxon>
        <taxon>Embryophyta</taxon>
        <taxon>Tracheophyta</taxon>
        <taxon>Spermatophyta</taxon>
        <taxon>Magnoliopsida</taxon>
        <taxon>eudicotyledons</taxon>
        <taxon>Gunneridae</taxon>
        <taxon>Pentapetalae</taxon>
        <taxon>Caryophyllales</taxon>
        <taxon>Chenopodiaceae</taxon>
        <taxon>Chenopodioideae</taxon>
        <taxon>Atripliceae</taxon>
        <taxon>Chenopodium</taxon>
    </lineage>
</organism>
<keyword evidence="1 3" id="KW-0732">Signal</keyword>
<dbReference type="Pfam" id="PF01657">
    <property type="entry name" value="Stress-antifung"/>
    <property type="match status" value="2"/>
</dbReference>
<feature type="domain" description="Gnk2-homologous" evidence="4">
    <location>
        <begin position="137"/>
        <end position="246"/>
    </location>
</feature>
<evidence type="ECO:0000259" key="4">
    <source>
        <dbReference type="PROSITE" id="PS51473"/>
    </source>
</evidence>
<dbReference type="Gene3D" id="3.30.430.20">
    <property type="entry name" value="Gnk2 domain, C-X8-C-X2-C motif"/>
    <property type="match status" value="3"/>
</dbReference>
<dbReference type="FunFam" id="3.30.430.20:FF:000003">
    <property type="entry name" value="Cysteine-rich RLK (RECEPTOR-like protein kinase) 10"/>
    <property type="match status" value="1"/>
</dbReference>
<dbReference type="FunFam" id="3.30.430.20:FF:000002">
    <property type="entry name" value="Cysteine-rich receptor-like protein kinase 10"/>
    <property type="match status" value="1"/>
</dbReference>
<dbReference type="InterPro" id="IPR038408">
    <property type="entry name" value="GNK2_sf"/>
</dbReference>
<accession>A0A803LKW6</accession>
<keyword evidence="6" id="KW-1185">Reference proteome</keyword>